<protein>
    <submittedName>
        <fullName evidence="2">Uncharacterized protein</fullName>
    </submittedName>
</protein>
<dbReference type="RefSeq" id="WP_167808100.1">
    <property type="nucleotide sequence ID" value="NZ_JAAVMB010000019.1"/>
</dbReference>
<accession>A0A7X6I3Z6</accession>
<dbReference type="EMBL" id="JAAVMB010000019">
    <property type="protein sequence ID" value="NKC69056.1"/>
    <property type="molecule type" value="Genomic_DNA"/>
</dbReference>
<keyword evidence="1" id="KW-0472">Membrane</keyword>
<keyword evidence="1" id="KW-0812">Transmembrane</keyword>
<comment type="caution">
    <text evidence="2">The sequence shown here is derived from an EMBL/GenBank/DDBJ whole genome shotgun (WGS) entry which is preliminary data.</text>
</comment>
<evidence type="ECO:0000313" key="2">
    <source>
        <dbReference type="EMBL" id="NKC69056.1"/>
    </source>
</evidence>
<reference evidence="2 3" key="1">
    <citation type="submission" date="2020-03" db="EMBL/GenBank/DDBJ databases">
        <title>Bacterial samples isolated from urine from healthy bovine heifers (Gyr breed).</title>
        <authorList>
            <person name="Giannattasio-Ferraz S."/>
            <person name="Maskeri L."/>
            <person name="Penido A."/>
            <person name="Barbosa-Stancioli E.F."/>
            <person name="Putonti C."/>
        </authorList>
    </citation>
    <scope>NUCLEOTIDE SEQUENCE [LARGE SCALE GENOMIC DNA]</scope>
    <source>
        <strain evidence="2 3">UFMG-H7</strain>
    </source>
</reference>
<feature type="transmembrane region" description="Helical" evidence="1">
    <location>
        <begin position="7"/>
        <end position="29"/>
    </location>
</feature>
<evidence type="ECO:0000313" key="3">
    <source>
        <dbReference type="Proteomes" id="UP000521358"/>
    </source>
</evidence>
<gene>
    <name evidence="2" type="ORF">HED35_13245</name>
</gene>
<evidence type="ECO:0000256" key="1">
    <source>
        <dbReference type="SAM" id="Phobius"/>
    </source>
</evidence>
<sequence>MKEFVNLLMLILFISIVCVMIYYTGFGIYQTDDKVITKIFSEEVLSDPYKRNKFENRDWIIKPYFLLDKN</sequence>
<dbReference type="Proteomes" id="UP000521358">
    <property type="component" value="Unassembled WGS sequence"/>
</dbReference>
<proteinExistence type="predicted"/>
<keyword evidence="1" id="KW-1133">Transmembrane helix</keyword>
<dbReference type="AlphaFoldDB" id="A0A7X6I3Z6"/>
<organism evidence="2 3">
    <name type="scientific">Vagococcus fluvialis</name>
    <dbReference type="NCBI Taxonomy" id="2738"/>
    <lineage>
        <taxon>Bacteria</taxon>
        <taxon>Bacillati</taxon>
        <taxon>Bacillota</taxon>
        <taxon>Bacilli</taxon>
        <taxon>Lactobacillales</taxon>
        <taxon>Enterococcaceae</taxon>
        <taxon>Vagococcus</taxon>
    </lineage>
</organism>
<name>A0A7X6I3Z6_9ENTE</name>